<dbReference type="RefSeq" id="WP_101192709.1">
    <property type="nucleotide sequence ID" value="NZ_PIYS01000003.1"/>
</dbReference>
<proteinExistence type="predicted"/>
<accession>A0A2I0CTP8</accession>
<sequence>MDRGELFYQFMQKYPSAEDHQFELNERRMCEIRLGMFHDIVEEAFVGVYLRTGERCDEMRLLEQDMSSALGVIRVLPEAALQLALEHAKRFPGRG</sequence>
<evidence type="ECO:0000313" key="1">
    <source>
        <dbReference type="EMBL" id="PKF72698.1"/>
    </source>
</evidence>
<evidence type="ECO:0000313" key="2">
    <source>
        <dbReference type="Proteomes" id="UP000242861"/>
    </source>
</evidence>
<protein>
    <submittedName>
        <fullName evidence="1">Uncharacterized protein</fullName>
    </submittedName>
</protein>
<dbReference type="AlphaFoldDB" id="A0A2I0CTP8"/>
<comment type="caution">
    <text evidence="1">The sequence shown here is derived from an EMBL/GenBank/DDBJ whole genome shotgun (WGS) entry which is preliminary data.</text>
</comment>
<reference evidence="2" key="1">
    <citation type="submission" date="2017-12" db="EMBL/GenBank/DDBJ databases">
        <authorList>
            <person name="Yu X.-Y."/>
        </authorList>
    </citation>
    <scope>NUCLEOTIDE SEQUENCE [LARGE SCALE GENOMIC DNA]</scope>
    <source>
        <strain evidence="2">ZYSR67-Z</strain>
    </source>
</reference>
<name>A0A2I0CTP8_9PSED</name>
<dbReference type="Proteomes" id="UP000242861">
    <property type="component" value="Unassembled WGS sequence"/>
</dbReference>
<gene>
    <name evidence="1" type="ORF">CW360_03005</name>
</gene>
<dbReference type="EMBL" id="PIYS01000003">
    <property type="protein sequence ID" value="PKF72698.1"/>
    <property type="molecule type" value="Genomic_DNA"/>
</dbReference>
<organism evidence="1 2">
    <name type="scientific">Pseudomonas fluvialis</name>
    <dbReference type="NCBI Taxonomy" id="1793966"/>
    <lineage>
        <taxon>Bacteria</taxon>
        <taxon>Pseudomonadati</taxon>
        <taxon>Pseudomonadota</taxon>
        <taxon>Gammaproteobacteria</taxon>
        <taxon>Pseudomonadales</taxon>
        <taxon>Pseudomonadaceae</taxon>
        <taxon>Pseudomonas</taxon>
    </lineage>
</organism>